<comment type="caution">
    <text evidence="1">The sequence shown here is derived from an EMBL/GenBank/DDBJ whole genome shotgun (WGS) entry which is preliminary data.</text>
</comment>
<dbReference type="CDD" id="cd02603">
    <property type="entry name" value="HAD_sEH-N_like"/>
    <property type="match status" value="1"/>
</dbReference>
<sequence length="298" mass="32216">MPNSSINPGAASVVPLGNRPFKAVLFDIGGVVVGSPFQGIADFELQHSLPVNYLNVAITRAGHNGAFQRLERGELDLWSFYDAFSDQLSDLRNIAAYAKYAQLRSKVFDEKSFKAPKVDGRALFHQMMSKAAVVNPCMVEAIAALRNAGYTVAALTNNFNYPSDIRGQQEQDLILKNTADSFSVTASSTSTSTSATGNGKGGAIVMGQDQLKTLFDYFIESAILGLRKPDPAIYKKAGEIVGLKPEDIVFLDDIGANLKAAQKEGWTTIRVELGKPRQAIEKLEATLGITLLAPESRL</sequence>
<dbReference type="Gene3D" id="1.10.150.240">
    <property type="entry name" value="Putative phosphatase, domain 2"/>
    <property type="match status" value="1"/>
</dbReference>
<dbReference type="PANTHER" id="PTHR47829">
    <property type="entry name" value="HYDROLASE, PUTATIVE (AFU_ORTHOLOGUE AFUA_1G12880)-RELATED"/>
    <property type="match status" value="1"/>
</dbReference>
<dbReference type="SFLD" id="SFLDG01129">
    <property type="entry name" value="C1.5:_HAD__Beta-PGM__Phosphata"/>
    <property type="match status" value="1"/>
</dbReference>
<dbReference type="InterPro" id="IPR023198">
    <property type="entry name" value="PGP-like_dom2"/>
</dbReference>
<dbReference type="InterPro" id="IPR052898">
    <property type="entry name" value="ACAD10-like"/>
</dbReference>
<accession>A0AAD4DLG1</accession>
<dbReference type="NCBIfam" id="TIGR01509">
    <property type="entry name" value="HAD-SF-IA-v3"/>
    <property type="match status" value="1"/>
</dbReference>
<gene>
    <name evidence="1" type="ORF">BGZ95_006933</name>
</gene>
<dbReference type="GO" id="GO:0016791">
    <property type="term" value="F:phosphatase activity"/>
    <property type="evidence" value="ECO:0007669"/>
    <property type="project" value="UniProtKB-ARBA"/>
</dbReference>
<evidence type="ECO:0000313" key="2">
    <source>
        <dbReference type="Proteomes" id="UP001194580"/>
    </source>
</evidence>
<dbReference type="InterPro" id="IPR036412">
    <property type="entry name" value="HAD-like_sf"/>
</dbReference>
<dbReference type="SFLD" id="SFLDS00003">
    <property type="entry name" value="Haloacid_Dehalogenase"/>
    <property type="match status" value="1"/>
</dbReference>
<dbReference type="AlphaFoldDB" id="A0AAD4DLG1"/>
<dbReference type="Pfam" id="PF00702">
    <property type="entry name" value="Hydrolase"/>
    <property type="match status" value="1"/>
</dbReference>
<protein>
    <recommendedName>
        <fullName evidence="3">Epoxide hydrolase</fullName>
    </recommendedName>
</protein>
<evidence type="ECO:0000313" key="1">
    <source>
        <dbReference type="EMBL" id="KAG0281085.1"/>
    </source>
</evidence>
<proteinExistence type="predicted"/>
<dbReference type="Gene3D" id="3.40.50.1000">
    <property type="entry name" value="HAD superfamily/HAD-like"/>
    <property type="match status" value="1"/>
</dbReference>
<dbReference type="InterPro" id="IPR023214">
    <property type="entry name" value="HAD_sf"/>
</dbReference>
<dbReference type="Proteomes" id="UP001194580">
    <property type="component" value="Unassembled WGS sequence"/>
</dbReference>
<dbReference type="PANTHER" id="PTHR47829:SF1">
    <property type="entry name" value="HAD FAMILY PHOSPHATASE"/>
    <property type="match status" value="1"/>
</dbReference>
<dbReference type="InterPro" id="IPR006439">
    <property type="entry name" value="HAD-SF_hydro_IA"/>
</dbReference>
<reference evidence="1" key="1">
    <citation type="journal article" date="2020" name="Fungal Divers.">
        <title>Resolving the Mortierellaceae phylogeny through synthesis of multi-gene phylogenetics and phylogenomics.</title>
        <authorList>
            <person name="Vandepol N."/>
            <person name="Liber J."/>
            <person name="Desiro A."/>
            <person name="Na H."/>
            <person name="Kennedy M."/>
            <person name="Barry K."/>
            <person name="Grigoriev I.V."/>
            <person name="Miller A.N."/>
            <person name="O'Donnell K."/>
            <person name="Stajich J.E."/>
            <person name="Bonito G."/>
        </authorList>
    </citation>
    <scope>NUCLEOTIDE SEQUENCE</scope>
    <source>
        <strain evidence="1">NRRL 28262</strain>
    </source>
</reference>
<evidence type="ECO:0008006" key="3">
    <source>
        <dbReference type="Google" id="ProtNLM"/>
    </source>
</evidence>
<dbReference type="SUPFAM" id="SSF56784">
    <property type="entry name" value="HAD-like"/>
    <property type="match status" value="1"/>
</dbReference>
<dbReference type="EMBL" id="JAAAIL010000033">
    <property type="protein sequence ID" value="KAG0281085.1"/>
    <property type="molecule type" value="Genomic_DNA"/>
</dbReference>
<name>A0AAD4DLG1_9FUNG</name>
<organism evidence="1 2">
    <name type="scientific">Linnemannia exigua</name>
    <dbReference type="NCBI Taxonomy" id="604196"/>
    <lineage>
        <taxon>Eukaryota</taxon>
        <taxon>Fungi</taxon>
        <taxon>Fungi incertae sedis</taxon>
        <taxon>Mucoromycota</taxon>
        <taxon>Mortierellomycotina</taxon>
        <taxon>Mortierellomycetes</taxon>
        <taxon>Mortierellales</taxon>
        <taxon>Mortierellaceae</taxon>
        <taxon>Linnemannia</taxon>
    </lineage>
</organism>
<keyword evidence="2" id="KW-1185">Reference proteome</keyword>